<dbReference type="OrthoDB" id="3291954at2"/>
<accession>A0A561VIP0</accession>
<proteinExistence type="predicted"/>
<name>A0A561VIP0_ACTTI</name>
<evidence type="ECO:0000256" key="1">
    <source>
        <dbReference type="SAM" id="MobiDB-lite"/>
    </source>
</evidence>
<evidence type="ECO:0000313" key="4">
    <source>
        <dbReference type="Proteomes" id="UP000320239"/>
    </source>
</evidence>
<keyword evidence="2" id="KW-0472">Membrane</keyword>
<dbReference type="AlphaFoldDB" id="A0A561VIP0"/>
<sequence length="211" mass="21879">MSTPADDLWRSVSERLDATLRACRIPPEAVEPVTAEPGSTGLPPDPPGVRRVRRAVRIRTVPPDVDLFAVATDLWQRGGCQVGETFTGYGGTLVGQDPAGHVLSLTAGDGGTPPLLVISSPPMPRPDRGMTLGVVTGAVLGPVATCVSVLTALNSLAEPNLWAMWLWLPLLLVVGGLLALSPQSRRFGTGLLIGGAATGIATSGLCTAMMR</sequence>
<protein>
    <submittedName>
        <fullName evidence="3">Uncharacterized protein</fullName>
    </submittedName>
</protein>
<gene>
    <name evidence="3" type="ORF">FHX34_106216</name>
</gene>
<feature type="transmembrane region" description="Helical" evidence="2">
    <location>
        <begin position="132"/>
        <end position="156"/>
    </location>
</feature>
<keyword evidence="2" id="KW-1133">Transmembrane helix</keyword>
<organism evidence="3 4">
    <name type="scientific">Actinoplanes teichomyceticus</name>
    <dbReference type="NCBI Taxonomy" id="1867"/>
    <lineage>
        <taxon>Bacteria</taxon>
        <taxon>Bacillati</taxon>
        <taxon>Actinomycetota</taxon>
        <taxon>Actinomycetes</taxon>
        <taxon>Micromonosporales</taxon>
        <taxon>Micromonosporaceae</taxon>
        <taxon>Actinoplanes</taxon>
    </lineage>
</organism>
<keyword evidence="4" id="KW-1185">Reference proteome</keyword>
<evidence type="ECO:0000256" key="2">
    <source>
        <dbReference type="SAM" id="Phobius"/>
    </source>
</evidence>
<comment type="caution">
    <text evidence="3">The sequence shown here is derived from an EMBL/GenBank/DDBJ whole genome shotgun (WGS) entry which is preliminary data.</text>
</comment>
<feature type="region of interest" description="Disordered" evidence="1">
    <location>
        <begin position="29"/>
        <end position="49"/>
    </location>
</feature>
<reference evidence="3 4" key="1">
    <citation type="submission" date="2019-06" db="EMBL/GenBank/DDBJ databases">
        <title>Sequencing the genomes of 1000 actinobacteria strains.</title>
        <authorList>
            <person name="Klenk H.-P."/>
        </authorList>
    </citation>
    <scope>NUCLEOTIDE SEQUENCE [LARGE SCALE GENOMIC DNA]</scope>
    <source>
        <strain evidence="3 4">DSM 43866</strain>
    </source>
</reference>
<evidence type="ECO:0000313" key="3">
    <source>
        <dbReference type="EMBL" id="TWG11486.1"/>
    </source>
</evidence>
<keyword evidence="2" id="KW-0812">Transmembrane</keyword>
<dbReference type="EMBL" id="VIWY01000006">
    <property type="protein sequence ID" value="TWG11486.1"/>
    <property type="molecule type" value="Genomic_DNA"/>
</dbReference>
<feature type="transmembrane region" description="Helical" evidence="2">
    <location>
        <begin position="162"/>
        <end position="180"/>
    </location>
</feature>
<feature type="transmembrane region" description="Helical" evidence="2">
    <location>
        <begin position="187"/>
        <end position="210"/>
    </location>
</feature>
<dbReference type="RefSeq" id="WP_122978142.1">
    <property type="nucleotide sequence ID" value="NZ_BOMX01000134.1"/>
</dbReference>
<dbReference type="Proteomes" id="UP000320239">
    <property type="component" value="Unassembled WGS sequence"/>
</dbReference>